<evidence type="ECO:0000256" key="1">
    <source>
        <dbReference type="PROSITE-ProRule" id="PRU00169"/>
    </source>
</evidence>
<dbReference type="SUPFAM" id="SSF52172">
    <property type="entry name" value="CheY-like"/>
    <property type="match status" value="1"/>
</dbReference>
<dbReference type="GO" id="GO:0000160">
    <property type="term" value="P:phosphorelay signal transduction system"/>
    <property type="evidence" value="ECO:0007669"/>
    <property type="project" value="InterPro"/>
</dbReference>
<dbReference type="EMBL" id="JASJOU010000008">
    <property type="protein sequence ID" value="MDJ1503475.1"/>
    <property type="molecule type" value="Genomic_DNA"/>
</dbReference>
<dbReference type="PANTHER" id="PTHR44520">
    <property type="entry name" value="RESPONSE REGULATOR RCP1-RELATED"/>
    <property type="match status" value="1"/>
</dbReference>
<dbReference type="PROSITE" id="PS50110">
    <property type="entry name" value="RESPONSE_REGULATORY"/>
    <property type="match status" value="1"/>
</dbReference>
<protein>
    <submittedName>
        <fullName evidence="3">Response regulator</fullName>
    </submittedName>
</protein>
<dbReference type="Proteomes" id="UP001232063">
    <property type="component" value="Unassembled WGS sequence"/>
</dbReference>
<dbReference type="Pfam" id="PF00072">
    <property type="entry name" value="Response_reg"/>
    <property type="match status" value="1"/>
</dbReference>
<dbReference type="SMART" id="SM00448">
    <property type="entry name" value="REC"/>
    <property type="match status" value="1"/>
</dbReference>
<proteinExistence type="predicted"/>
<dbReference type="InterPro" id="IPR011006">
    <property type="entry name" value="CheY-like_superfamily"/>
</dbReference>
<dbReference type="Gene3D" id="3.40.50.2300">
    <property type="match status" value="1"/>
</dbReference>
<dbReference type="RefSeq" id="WP_314514089.1">
    <property type="nucleotide sequence ID" value="NZ_JASJOU010000008.1"/>
</dbReference>
<name>A0AAE3UFP1_9BACT</name>
<accession>A0AAE3UFP1</accession>
<dbReference type="CDD" id="cd17557">
    <property type="entry name" value="REC_Rcp-like"/>
    <property type="match status" value="1"/>
</dbReference>
<reference evidence="3" key="1">
    <citation type="submission" date="2023-05" db="EMBL/GenBank/DDBJ databases">
        <authorList>
            <person name="Zhang X."/>
        </authorList>
    </citation>
    <scope>NUCLEOTIDE SEQUENCE</scope>
    <source>
        <strain evidence="3">BD1B2-1</strain>
    </source>
</reference>
<evidence type="ECO:0000313" key="4">
    <source>
        <dbReference type="Proteomes" id="UP001232063"/>
    </source>
</evidence>
<feature type="modified residue" description="4-aspartylphosphate" evidence="1">
    <location>
        <position position="62"/>
    </location>
</feature>
<evidence type="ECO:0000259" key="2">
    <source>
        <dbReference type="PROSITE" id="PS50110"/>
    </source>
</evidence>
<dbReference type="InterPro" id="IPR001789">
    <property type="entry name" value="Sig_transdc_resp-reg_receiver"/>
</dbReference>
<gene>
    <name evidence="3" type="ORF">QNI22_22595</name>
</gene>
<sequence length="146" mass="16496">MKNKLVTHPILVVEDDSEDRELLIQLLTQVISNCEIIGVANGQEAIHYLETTPQLPSLVLLDIYMPLKNGFEVIKEVKSNPALRTIPIIALTSSSVDKDIVRSYNLGVNAYLIKPSTEEGLHQLVQTIHTYWITNVKGPVYRRNLY</sequence>
<organism evidence="3 4">
    <name type="scientific">Xanthocytophaga agilis</name>
    <dbReference type="NCBI Taxonomy" id="3048010"/>
    <lineage>
        <taxon>Bacteria</taxon>
        <taxon>Pseudomonadati</taxon>
        <taxon>Bacteroidota</taxon>
        <taxon>Cytophagia</taxon>
        <taxon>Cytophagales</taxon>
        <taxon>Rhodocytophagaceae</taxon>
        <taxon>Xanthocytophaga</taxon>
    </lineage>
</organism>
<evidence type="ECO:0000313" key="3">
    <source>
        <dbReference type="EMBL" id="MDJ1503475.1"/>
    </source>
</evidence>
<keyword evidence="1" id="KW-0597">Phosphoprotein</keyword>
<keyword evidence="4" id="KW-1185">Reference proteome</keyword>
<feature type="domain" description="Response regulatory" evidence="2">
    <location>
        <begin position="9"/>
        <end position="129"/>
    </location>
</feature>
<comment type="caution">
    <text evidence="3">The sequence shown here is derived from an EMBL/GenBank/DDBJ whole genome shotgun (WGS) entry which is preliminary data.</text>
</comment>
<dbReference type="InterPro" id="IPR052893">
    <property type="entry name" value="TCS_response_regulator"/>
</dbReference>
<dbReference type="AlphaFoldDB" id="A0AAE3UFP1"/>